<name>W9GQP0_9MICO</name>
<gene>
    <name evidence="2" type="ORF">N864_10875</name>
</gene>
<protein>
    <submittedName>
        <fullName evidence="2">Membrane protein</fullName>
    </submittedName>
</protein>
<dbReference type="AlphaFoldDB" id="W9GQP0"/>
<comment type="caution">
    <text evidence="2">The sequence shown here is derived from an EMBL/GenBank/DDBJ whole genome shotgun (WGS) entry which is preliminary data.</text>
</comment>
<feature type="transmembrane region" description="Helical" evidence="1">
    <location>
        <begin position="44"/>
        <end position="65"/>
    </location>
</feature>
<keyword evidence="1" id="KW-0812">Transmembrane</keyword>
<feature type="transmembrane region" description="Helical" evidence="1">
    <location>
        <begin position="77"/>
        <end position="103"/>
    </location>
</feature>
<dbReference type="EMBL" id="AWQS01000020">
    <property type="protein sequence ID" value="EWT07128.1"/>
    <property type="molecule type" value="Genomic_DNA"/>
</dbReference>
<proteinExistence type="predicted"/>
<evidence type="ECO:0000313" key="3">
    <source>
        <dbReference type="Proteomes" id="UP000019494"/>
    </source>
</evidence>
<keyword evidence="1" id="KW-0472">Membrane</keyword>
<sequence>MRTWPPRRWWFAVLTAAATIIVVAIPTALISTPWFTREIPPTPWAWPVLVVTSLLAGLVAATYVARKDGQARTRSGSLGTIGAITAFFAVGCPVCNKLVLLALGYTGALQMFEPIQPFLATGSIALLLIALVLRIRREQSCPLPQPPAAQ</sequence>
<dbReference type="PATRIC" id="fig|584657.3.peg.879"/>
<keyword evidence="1" id="KW-1133">Transmembrane helix</keyword>
<evidence type="ECO:0000256" key="1">
    <source>
        <dbReference type="SAM" id="Phobius"/>
    </source>
</evidence>
<evidence type="ECO:0000313" key="2">
    <source>
        <dbReference type="EMBL" id="EWT07128.1"/>
    </source>
</evidence>
<reference evidence="3" key="1">
    <citation type="submission" date="2013-08" db="EMBL/GenBank/DDBJ databases">
        <title>Intrasporangium oryzae NRRL B-24470.</title>
        <authorList>
            <person name="Liu H."/>
            <person name="Wang G."/>
        </authorList>
    </citation>
    <scope>NUCLEOTIDE SEQUENCE [LARGE SCALE GENOMIC DNA]</scope>
    <source>
        <strain evidence="3">Q5-1</strain>
    </source>
</reference>
<accession>W9GQP0</accession>
<feature type="transmembrane region" description="Helical" evidence="1">
    <location>
        <begin position="115"/>
        <end position="133"/>
    </location>
</feature>
<keyword evidence="3" id="KW-1185">Reference proteome</keyword>
<feature type="transmembrane region" description="Helical" evidence="1">
    <location>
        <begin position="9"/>
        <end position="32"/>
    </location>
</feature>
<dbReference type="Proteomes" id="UP000019494">
    <property type="component" value="Unassembled WGS sequence"/>
</dbReference>
<organism evidence="2 3">
    <name type="scientific">Intrasporangium chromatireducens Q5-1</name>
    <dbReference type="NCBI Taxonomy" id="584657"/>
    <lineage>
        <taxon>Bacteria</taxon>
        <taxon>Bacillati</taxon>
        <taxon>Actinomycetota</taxon>
        <taxon>Actinomycetes</taxon>
        <taxon>Micrococcales</taxon>
        <taxon>Intrasporangiaceae</taxon>
        <taxon>Intrasporangium</taxon>
    </lineage>
</organism>